<dbReference type="HAMAP" id="MF_00296">
    <property type="entry name" value="MetX_acyltransf"/>
    <property type="match status" value="1"/>
</dbReference>
<evidence type="ECO:0000256" key="3">
    <source>
        <dbReference type="ARBA" id="ARBA00023315"/>
    </source>
</evidence>
<dbReference type="NCBIfam" id="NF001209">
    <property type="entry name" value="PRK00175.1"/>
    <property type="match status" value="1"/>
</dbReference>
<name>A0ABT5MHI3_9BURK</name>
<organism evidence="6 7">
    <name type="scientific">Curvibacter microcysteis</name>
    <dbReference type="NCBI Taxonomy" id="3026419"/>
    <lineage>
        <taxon>Bacteria</taxon>
        <taxon>Pseudomonadati</taxon>
        <taxon>Pseudomonadota</taxon>
        <taxon>Betaproteobacteria</taxon>
        <taxon>Burkholderiales</taxon>
        <taxon>Comamonadaceae</taxon>
        <taxon>Curvibacter</taxon>
    </lineage>
</organism>
<comment type="caution">
    <text evidence="4">Lacks conserved residue(s) required for the propagation of feature annotation.</text>
</comment>
<dbReference type="SUPFAM" id="SSF53474">
    <property type="entry name" value="alpha/beta-Hydrolases"/>
    <property type="match status" value="1"/>
</dbReference>
<dbReference type="PIRSF" id="PIRSF000443">
    <property type="entry name" value="Homoser_Ac_trans"/>
    <property type="match status" value="1"/>
</dbReference>
<comment type="subunit">
    <text evidence="4">Homodimer.</text>
</comment>
<dbReference type="EMBL" id="JAQSIO010000006">
    <property type="protein sequence ID" value="MDD0816057.1"/>
    <property type="molecule type" value="Genomic_DNA"/>
</dbReference>
<comment type="pathway">
    <text evidence="4">Amino-acid biosynthesis; L-methionine biosynthesis via de novo pathway; O-succinyl-L-homoserine from L-homoserine: step 1/1.</text>
</comment>
<sequence>MSFLATPQFLTFDAPLALQSGASIRDYTLAYETYGTLNADRSNAVLICHALNASHHVAGVYEGQPKSEGWWDNMIGPGKSVDTNRFFVIGINNLGSCFGSTGPMHTHPDTGRVYGADFPVITVEDWVNAQARLLDALGIQQLAAVMGGSLGGMQALSWTLQYPERMRHAVVVASAPNLNAENIAFNEVARRAIVTDPDFHGGHFYEHNVVPKRGLRIARMIGHITYLSDDVMNEKFGRELREAVVDSATGYRYSTQDVEFQIESYLRYQGDKFSEYFDANTYLLITRALDYFDPARAFGGSLSAALAQARCRFLLVSFSTDWRFSPQRSREIVKGLLDNRRDVSYAEIDAPHGHDAFLLDDPRYLNVVRAYFEREVAA</sequence>
<gene>
    <name evidence="4" type="primary">metXS</name>
    <name evidence="6" type="ORF">PSQ39_15575</name>
</gene>
<feature type="domain" description="AB hydrolase-1" evidence="5">
    <location>
        <begin position="43"/>
        <end position="359"/>
    </location>
</feature>
<comment type="catalytic activity">
    <reaction evidence="4">
        <text>L-homoserine + succinyl-CoA = O-succinyl-L-homoserine + CoA</text>
        <dbReference type="Rhea" id="RHEA:22008"/>
        <dbReference type="ChEBI" id="CHEBI:57287"/>
        <dbReference type="ChEBI" id="CHEBI:57292"/>
        <dbReference type="ChEBI" id="CHEBI:57476"/>
        <dbReference type="ChEBI" id="CHEBI:57661"/>
        <dbReference type="EC" id="2.3.1.46"/>
    </reaction>
</comment>
<dbReference type="NCBIfam" id="TIGR01392">
    <property type="entry name" value="homoserO_Ac_trn"/>
    <property type="match status" value="1"/>
</dbReference>
<dbReference type="GO" id="GO:0004414">
    <property type="term" value="F:homoserine O-acetyltransferase activity"/>
    <property type="evidence" value="ECO:0007669"/>
    <property type="project" value="UniProtKB-EC"/>
</dbReference>
<keyword evidence="3 4" id="KW-0012">Acyltransferase</keyword>
<accession>A0ABT5MHI3</accession>
<dbReference type="InterPro" id="IPR029058">
    <property type="entry name" value="AB_hydrolase_fold"/>
</dbReference>
<keyword evidence="4" id="KW-0963">Cytoplasm</keyword>
<feature type="binding site" evidence="4">
    <location>
        <position position="355"/>
    </location>
    <ligand>
        <name>substrate</name>
    </ligand>
</feature>
<comment type="similarity">
    <text evidence="4">Belongs to the AB hydrolase superfamily. MetX family.</text>
</comment>
<feature type="binding site" evidence="4">
    <location>
        <position position="219"/>
    </location>
    <ligand>
        <name>substrate</name>
    </ligand>
</feature>
<evidence type="ECO:0000256" key="1">
    <source>
        <dbReference type="ARBA" id="ARBA00022679"/>
    </source>
</evidence>
<evidence type="ECO:0000313" key="7">
    <source>
        <dbReference type="Proteomes" id="UP001528672"/>
    </source>
</evidence>
<dbReference type="InterPro" id="IPR008220">
    <property type="entry name" value="HAT_MetX-like"/>
</dbReference>
<dbReference type="EC" id="2.3.1.46" evidence="4"/>
<keyword evidence="7" id="KW-1185">Reference proteome</keyword>
<protein>
    <recommendedName>
        <fullName evidence="4">Homoserine O-succinyltransferase</fullName>
        <shortName evidence="4">HST</shortName>
        <ecNumber evidence="4">2.3.1.46</ecNumber>
    </recommendedName>
    <alternativeName>
        <fullName evidence="4">Homoserine transsuccinylase</fullName>
        <shortName evidence="4">HTS</shortName>
    </alternativeName>
</protein>
<evidence type="ECO:0000259" key="5">
    <source>
        <dbReference type="Pfam" id="PF00561"/>
    </source>
</evidence>
<feature type="site" description="Important for acyl-CoA specificity" evidence="4">
    <location>
        <position position="323"/>
    </location>
</feature>
<dbReference type="Gene3D" id="3.40.50.1820">
    <property type="entry name" value="alpha/beta hydrolase"/>
    <property type="match status" value="1"/>
</dbReference>
<dbReference type="InterPro" id="IPR000073">
    <property type="entry name" value="AB_hydrolase_1"/>
</dbReference>
<evidence type="ECO:0000256" key="4">
    <source>
        <dbReference type="HAMAP-Rule" id="MF_00296"/>
    </source>
</evidence>
<evidence type="ECO:0000256" key="2">
    <source>
        <dbReference type="ARBA" id="ARBA00023167"/>
    </source>
</evidence>
<comment type="subcellular location">
    <subcellularLocation>
        <location evidence="4">Cytoplasm</location>
    </subcellularLocation>
</comment>
<dbReference type="RefSeq" id="WP_273927755.1">
    <property type="nucleotide sequence ID" value="NZ_JAQSIO010000006.1"/>
</dbReference>
<reference evidence="6 7" key="1">
    <citation type="submission" date="2023-02" db="EMBL/GenBank/DDBJ databases">
        <title>Bacterial whole genome sequence for Curvibacter sp. HBC28.</title>
        <authorList>
            <person name="Le V."/>
            <person name="Ko S.-R."/>
            <person name="Ahn C.-Y."/>
            <person name="Oh H.-M."/>
        </authorList>
    </citation>
    <scope>NUCLEOTIDE SEQUENCE [LARGE SCALE GENOMIC DNA]</scope>
    <source>
        <strain evidence="6 7">HBC28</strain>
    </source>
</reference>
<feature type="active site" evidence="4">
    <location>
        <position position="321"/>
    </location>
</feature>
<keyword evidence="1 4" id="KW-0808">Transferase</keyword>
<dbReference type="PANTHER" id="PTHR32268">
    <property type="entry name" value="HOMOSERINE O-ACETYLTRANSFERASE"/>
    <property type="match status" value="1"/>
</dbReference>
<proteinExistence type="inferred from homology"/>
<comment type="caution">
    <text evidence="6">The sequence shown here is derived from an EMBL/GenBank/DDBJ whole genome shotgun (WGS) entry which is preliminary data.</text>
</comment>
<comment type="function">
    <text evidence="4">Transfers a succinyl group from succinyl-CoA to L-homoserine, forming succinyl-L-homoserine.</text>
</comment>
<evidence type="ECO:0000313" key="6">
    <source>
        <dbReference type="EMBL" id="MDD0816057.1"/>
    </source>
</evidence>
<keyword evidence="4" id="KW-0028">Amino-acid biosynthesis</keyword>
<feature type="active site" evidence="4">
    <location>
        <position position="354"/>
    </location>
</feature>
<dbReference type="PANTHER" id="PTHR32268:SF11">
    <property type="entry name" value="HOMOSERINE O-ACETYLTRANSFERASE"/>
    <property type="match status" value="1"/>
</dbReference>
<keyword evidence="2 4" id="KW-0486">Methionine biosynthesis</keyword>
<dbReference type="Pfam" id="PF00561">
    <property type="entry name" value="Abhydrolase_1"/>
    <property type="match status" value="1"/>
</dbReference>
<dbReference type="Gene3D" id="1.10.1740.110">
    <property type="match status" value="1"/>
</dbReference>
<dbReference type="Proteomes" id="UP001528672">
    <property type="component" value="Unassembled WGS sequence"/>
</dbReference>
<feature type="active site" description="Nucleophile" evidence="4">
    <location>
        <position position="149"/>
    </location>
</feature>